<proteinExistence type="predicted"/>
<reference evidence="1" key="1">
    <citation type="submission" date="2021-01" db="EMBL/GenBank/DDBJ databases">
        <authorList>
            <person name="Zahm M."/>
            <person name="Roques C."/>
            <person name="Cabau C."/>
            <person name="Klopp C."/>
            <person name="Donnadieu C."/>
            <person name="Jouanno E."/>
            <person name="Lampietro C."/>
            <person name="Louis A."/>
            <person name="Herpin A."/>
            <person name="Echchiki A."/>
            <person name="Berthelot C."/>
            <person name="Parey E."/>
            <person name="Roest-Crollius H."/>
            <person name="Braasch I."/>
            <person name="Postlethwait J."/>
            <person name="Bobe J."/>
            <person name="Montfort J."/>
            <person name="Bouchez O."/>
            <person name="Begum T."/>
            <person name="Mejri S."/>
            <person name="Adams A."/>
            <person name="Chen W.-J."/>
            <person name="Guiguen Y."/>
        </authorList>
    </citation>
    <scope>NUCLEOTIDE SEQUENCE</scope>
    <source>
        <tissue evidence="1">Blood</tissue>
    </source>
</reference>
<dbReference type="EMBL" id="JAERUA010000021">
    <property type="protein sequence ID" value="KAI1885283.1"/>
    <property type="molecule type" value="Genomic_DNA"/>
</dbReference>
<gene>
    <name evidence="1" type="ORF">AGOR_G00218560</name>
</gene>
<sequence>MQPCANRFMNFYHIFCIGNSSCAPLSPYNVAFGLTMVSVTNLASNVGCNDTLEDSGLPIEGEMGGSFNPEYRLCACANQFWIVLHVGFSSYRPLCPCSHKEPRVKAKKYIAQIH</sequence>
<dbReference type="AlphaFoldDB" id="A0A8T3CJN9"/>
<accession>A0A8T3CJN9</accession>
<keyword evidence="2" id="KW-1185">Reference proteome</keyword>
<comment type="caution">
    <text evidence="1">The sequence shown here is derived from an EMBL/GenBank/DDBJ whole genome shotgun (WGS) entry which is preliminary data.</text>
</comment>
<name>A0A8T3CJN9_9TELE</name>
<dbReference type="Proteomes" id="UP000829720">
    <property type="component" value="Unassembled WGS sequence"/>
</dbReference>
<organism evidence="1 2">
    <name type="scientific">Albula goreensis</name>
    <dbReference type="NCBI Taxonomy" id="1534307"/>
    <lineage>
        <taxon>Eukaryota</taxon>
        <taxon>Metazoa</taxon>
        <taxon>Chordata</taxon>
        <taxon>Craniata</taxon>
        <taxon>Vertebrata</taxon>
        <taxon>Euteleostomi</taxon>
        <taxon>Actinopterygii</taxon>
        <taxon>Neopterygii</taxon>
        <taxon>Teleostei</taxon>
        <taxon>Albuliformes</taxon>
        <taxon>Albulidae</taxon>
        <taxon>Albula</taxon>
    </lineage>
</organism>
<evidence type="ECO:0000313" key="2">
    <source>
        <dbReference type="Proteomes" id="UP000829720"/>
    </source>
</evidence>
<protein>
    <submittedName>
        <fullName evidence="1">Uncharacterized protein</fullName>
    </submittedName>
</protein>
<evidence type="ECO:0000313" key="1">
    <source>
        <dbReference type="EMBL" id="KAI1885283.1"/>
    </source>
</evidence>